<dbReference type="STRING" id="398843.A3K89_13625"/>
<proteinExistence type="predicted"/>
<evidence type="ECO:0000256" key="6">
    <source>
        <dbReference type="ARBA" id="ARBA00023239"/>
    </source>
</evidence>
<dbReference type="OrthoDB" id="5243781at2"/>
<sequence>MLHEDIGLEGFNRLTDRQAMHALYECCSSSIWARRVASGRPFDRRDMFLDRADRVLAELPEAEIDQALDGHPRIGGKADNPSSQREQAAVQSAGSDVLDALAEANRAYEEKFGHVYLVCATGRSAPELLAILEERLGNDPETERRVLRVELAKINRIRLNRMLGEDK</sequence>
<evidence type="ECO:0000256" key="2">
    <source>
        <dbReference type="ARBA" id="ARBA00004754"/>
    </source>
</evidence>
<dbReference type="RefSeq" id="WP_089251654.1">
    <property type="nucleotide sequence ID" value="NZ_FZOW01000022.1"/>
</dbReference>
<evidence type="ECO:0000256" key="7">
    <source>
        <dbReference type="SAM" id="MobiDB-lite"/>
    </source>
</evidence>
<dbReference type="GO" id="GO:0006144">
    <property type="term" value="P:purine nucleobase metabolic process"/>
    <property type="evidence" value="ECO:0007669"/>
    <property type="project" value="UniProtKB-KW"/>
</dbReference>
<evidence type="ECO:0000313" key="9">
    <source>
        <dbReference type="EMBL" id="SNT45699.1"/>
    </source>
</evidence>
<dbReference type="SUPFAM" id="SSF158694">
    <property type="entry name" value="UraD-Like"/>
    <property type="match status" value="1"/>
</dbReference>
<dbReference type="GO" id="GO:0019628">
    <property type="term" value="P:urate catabolic process"/>
    <property type="evidence" value="ECO:0007669"/>
    <property type="project" value="TreeGrafter"/>
</dbReference>
<keyword evidence="6" id="KW-0456">Lyase</keyword>
<dbReference type="AlphaFoldDB" id="A0A239MV01"/>
<accession>A0A239MV01</accession>
<protein>
    <recommendedName>
        <fullName evidence="3">2-oxo-4-hydroxy-4-carboxy-5-ureidoimidazoline decarboxylase</fullName>
        <ecNumber evidence="3">4.1.1.97</ecNumber>
    </recommendedName>
</protein>
<evidence type="ECO:0000256" key="5">
    <source>
        <dbReference type="ARBA" id="ARBA00022793"/>
    </source>
</evidence>
<feature type="domain" description="Oxo-4-hydroxy-4-carboxy-5-ureidoimidazoline decarboxylase" evidence="8">
    <location>
        <begin position="12"/>
        <end position="160"/>
    </location>
</feature>
<dbReference type="InterPro" id="IPR017595">
    <property type="entry name" value="OHCU_decarboxylase-2"/>
</dbReference>
<feature type="compositionally biased region" description="Polar residues" evidence="7">
    <location>
        <begin position="80"/>
        <end position="91"/>
    </location>
</feature>
<organism evidence="9 10">
    <name type="scientific">Rhodococcoides kyotonense</name>
    <dbReference type="NCBI Taxonomy" id="398843"/>
    <lineage>
        <taxon>Bacteria</taxon>
        <taxon>Bacillati</taxon>
        <taxon>Actinomycetota</taxon>
        <taxon>Actinomycetes</taxon>
        <taxon>Mycobacteriales</taxon>
        <taxon>Nocardiaceae</taxon>
        <taxon>Rhodococcoides</taxon>
    </lineage>
</organism>
<dbReference type="Proteomes" id="UP000198327">
    <property type="component" value="Unassembled WGS sequence"/>
</dbReference>
<dbReference type="InterPro" id="IPR036778">
    <property type="entry name" value="OHCU_decarboxylase_sf"/>
</dbReference>
<evidence type="ECO:0000256" key="3">
    <source>
        <dbReference type="ARBA" id="ARBA00012257"/>
    </source>
</evidence>
<comment type="pathway">
    <text evidence="2">Purine metabolism; urate degradation; (S)-allantoin from urate: step 3/3.</text>
</comment>
<dbReference type="GO" id="GO:0051997">
    <property type="term" value="F:2-oxo-4-hydroxy-4-carboxy-5-ureidoimidazoline decarboxylase activity"/>
    <property type="evidence" value="ECO:0007669"/>
    <property type="project" value="UniProtKB-EC"/>
</dbReference>
<comment type="catalytic activity">
    <reaction evidence="1">
        <text>5-hydroxy-2-oxo-4-ureido-2,5-dihydro-1H-imidazole-5-carboxylate + H(+) = (S)-allantoin + CO2</text>
        <dbReference type="Rhea" id="RHEA:26301"/>
        <dbReference type="ChEBI" id="CHEBI:15378"/>
        <dbReference type="ChEBI" id="CHEBI:15678"/>
        <dbReference type="ChEBI" id="CHEBI:16526"/>
        <dbReference type="ChEBI" id="CHEBI:58639"/>
        <dbReference type="EC" id="4.1.1.97"/>
    </reaction>
</comment>
<dbReference type="InterPro" id="IPR018020">
    <property type="entry name" value="OHCU_decarboxylase"/>
</dbReference>
<reference evidence="10" key="1">
    <citation type="submission" date="2017-06" db="EMBL/GenBank/DDBJ databases">
        <authorList>
            <person name="Varghese N."/>
            <person name="Submissions S."/>
        </authorList>
    </citation>
    <scope>NUCLEOTIDE SEQUENCE [LARGE SCALE GENOMIC DNA]</scope>
    <source>
        <strain evidence="10">JCM 23211</strain>
    </source>
</reference>
<dbReference type="NCBIfam" id="TIGR03180">
    <property type="entry name" value="UraD_2"/>
    <property type="match status" value="1"/>
</dbReference>
<dbReference type="PANTHER" id="PTHR43466">
    <property type="entry name" value="2-OXO-4-HYDROXY-4-CARBOXY-5-UREIDOIMIDAZOLINE DECARBOXYLASE-RELATED"/>
    <property type="match status" value="1"/>
</dbReference>
<dbReference type="Pfam" id="PF09349">
    <property type="entry name" value="OHCU_decarbox"/>
    <property type="match status" value="1"/>
</dbReference>
<feature type="region of interest" description="Disordered" evidence="7">
    <location>
        <begin position="67"/>
        <end position="91"/>
    </location>
</feature>
<dbReference type="NCBIfam" id="NF010372">
    <property type="entry name" value="PRK13798.1"/>
    <property type="match status" value="1"/>
</dbReference>
<dbReference type="EMBL" id="FZOW01000022">
    <property type="protein sequence ID" value="SNT45699.1"/>
    <property type="molecule type" value="Genomic_DNA"/>
</dbReference>
<name>A0A239MV01_9NOCA</name>
<keyword evidence="5" id="KW-0210">Decarboxylase</keyword>
<keyword evidence="10" id="KW-1185">Reference proteome</keyword>
<evidence type="ECO:0000313" key="10">
    <source>
        <dbReference type="Proteomes" id="UP000198327"/>
    </source>
</evidence>
<dbReference type="PANTHER" id="PTHR43466:SF1">
    <property type="entry name" value="2-OXO-4-HYDROXY-4-CARBOXY-5-UREIDOIMIDAZOLINE DECARBOXYLASE-RELATED"/>
    <property type="match status" value="1"/>
</dbReference>
<evidence type="ECO:0000259" key="8">
    <source>
        <dbReference type="Pfam" id="PF09349"/>
    </source>
</evidence>
<evidence type="ECO:0000256" key="1">
    <source>
        <dbReference type="ARBA" id="ARBA00001163"/>
    </source>
</evidence>
<dbReference type="Gene3D" id="1.10.3330.10">
    <property type="entry name" value="Oxo-4-hydroxy-4-carboxy-5-ureidoimidazoline decarboxylase"/>
    <property type="match status" value="1"/>
</dbReference>
<evidence type="ECO:0000256" key="4">
    <source>
        <dbReference type="ARBA" id="ARBA00022631"/>
    </source>
</evidence>
<dbReference type="EC" id="4.1.1.97" evidence="3"/>
<gene>
    <name evidence="9" type="ORF">SAMN05421642_1228</name>
</gene>
<keyword evidence="4" id="KW-0659">Purine metabolism</keyword>